<sequence length="519" mass="56032">MESTDVLVIGSGIAGLCAAIEAARTGATVAVASAGKTMSGSSFFPGTWGLGLIGPVNEDDEQDLIDTIQTVGGGVADPELVQTFVHGIPQAIEWLEQDLGVELKRPQNAESAQQKQFIPCFDHKTRMWRGLTRKPLEDALTARIESLGIRLLPRHELIDLVEDTKGRITGTVLYNLTEDRIVPFATKATIIAAGGTGGLFERSLTSADVLSSSQAIALAHGASLTNIEFMQMMPGFIEPKRNLVFNEKTWRYVHVDQPVDIADDKLDDLLEQRSGYGPFTSRLTSRAIDLVIDQAGAEGLALHYDFPREDVPEFVQTFATWLQDEHGIAPTDEMRVAMYAHAANGGIKIDKTAHTGVEGLYACGEATGGMHGADRIGGLSSANGIVFGRIAGASAALAAQKEPETALKADIALPHYGIATTDAERLTHGLRHTMSTYCMINRTETGLSEALHELEGLKTETTTLSTQKAQDSEVAALARLQSQIRLAQEMVKAMRKRTESLGSHYRADYTGHLSKAEHN</sequence>
<dbReference type="PANTHER" id="PTHR11632:SF51">
    <property type="entry name" value="SUCCINATE DEHYDROGENASE [UBIQUINONE] FLAVOPROTEIN SUBUNIT, MITOCHONDRIAL"/>
    <property type="match status" value="1"/>
</dbReference>
<comment type="caution">
    <text evidence="6">The sequence shown here is derived from an EMBL/GenBank/DDBJ whole genome shotgun (WGS) entry which is preliminary data.</text>
</comment>
<dbReference type="Pfam" id="PF02910">
    <property type="entry name" value="Succ_DH_flav_C"/>
    <property type="match status" value="1"/>
</dbReference>
<organism evidence="6 7">
    <name type="scientific">Collinsella aerofaciens</name>
    <dbReference type="NCBI Taxonomy" id="74426"/>
    <lineage>
        <taxon>Bacteria</taxon>
        <taxon>Bacillati</taxon>
        <taxon>Actinomycetota</taxon>
        <taxon>Coriobacteriia</taxon>
        <taxon>Coriobacteriales</taxon>
        <taxon>Coriobacteriaceae</taxon>
        <taxon>Collinsella</taxon>
    </lineage>
</organism>
<evidence type="ECO:0000259" key="4">
    <source>
        <dbReference type="Pfam" id="PF00890"/>
    </source>
</evidence>
<reference evidence="6 7" key="1">
    <citation type="journal article" date="2019" name="Nat. Med.">
        <title>A library of human gut bacterial isolates paired with longitudinal multiomics data enables mechanistic microbiome research.</title>
        <authorList>
            <person name="Poyet M."/>
            <person name="Groussin M."/>
            <person name="Gibbons S.M."/>
            <person name="Avila-Pacheco J."/>
            <person name="Jiang X."/>
            <person name="Kearney S.M."/>
            <person name="Perrotta A.R."/>
            <person name="Berdy B."/>
            <person name="Zhao S."/>
            <person name="Lieberman T.D."/>
            <person name="Swanson P.K."/>
            <person name="Smith M."/>
            <person name="Roesemann S."/>
            <person name="Alexander J.E."/>
            <person name="Rich S.A."/>
            <person name="Livny J."/>
            <person name="Vlamakis H."/>
            <person name="Clish C."/>
            <person name="Bullock K."/>
            <person name="Deik A."/>
            <person name="Scott J."/>
            <person name="Pierce K.A."/>
            <person name="Xavier R.J."/>
            <person name="Alm E.J."/>
        </authorList>
    </citation>
    <scope>NUCLEOTIDE SEQUENCE [LARGE SCALE GENOMIC DNA]</scope>
    <source>
        <strain evidence="6 7">BIOML-A20</strain>
    </source>
</reference>
<dbReference type="InterPro" id="IPR030664">
    <property type="entry name" value="SdhA/FrdA/AprA"/>
</dbReference>
<accession>A0A6N9JJI8</accession>
<dbReference type="Proteomes" id="UP000469380">
    <property type="component" value="Unassembled WGS sequence"/>
</dbReference>
<name>A0A6N9JJI8_9ACTN</name>
<dbReference type="PRINTS" id="PR00368">
    <property type="entry name" value="FADPNR"/>
</dbReference>
<evidence type="ECO:0000256" key="1">
    <source>
        <dbReference type="ARBA" id="ARBA00022630"/>
    </source>
</evidence>
<dbReference type="SUPFAM" id="SSF46977">
    <property type="entry name" value="Succinate dehydrogenase/fumarate reductase flavoprotein C-terminal domain"/>
    <property type="match status" value="1"/>
</dbReference>
<keyword evidence="3" id="KW-0175">Coiled coil</keyword>
<keyword evidence="2" id="KW-0560">Oxidoreductase</keyword>
<dbReference type="Gene3D" id="3.90.700.10">
    <property type="entry name" value="Succinate dehydrogenase/fumarate reductase flavoprotein, catalytic domain"/>
    <property type="match status" value="1"/>
</dbReference>
<dbReference type="PRINTS" id="PR00411">
    <property type="entry name" value="PNDRDTASEI"/>
</dbReference>
<feature type="domain" description="FAD-dependent oxidoreductase 2 FAD-binding" evidence="4">
    <location>
        <begin position="5"/>
        <end position="380"/>
    </location>
</feature>
<evidence type="ECO:0000313" key="6">
    <source>
        <dbReference type="EMBL" id="MZJ40042.1"/>
    </source>
</evidence>
<dbReference type="PANTHER" id="PTHR11632">
    <property type="entry name" value="SUCCINATE DEHYDROGENASE 2 FLAVOPROTEIN SUBUNIT"/>
    <property type="match status" value="1"/>
</dbReference>
<dbReference type="Gene3D" id="1.20.58.100">
    <property type="entry name" value="Fumarate reductase/succinate dehydrogenase flavoprotein-like, C-terminal domain"/>
    <property type="match status" value="1"/>
</dbReference>
<dbReference type="InterPro" id="IPR027477">
    <property type="entry name" value="Succ_DH/fumarate_Rdtase_cat_sf"/>
</dbReference>
<evidence type="ECO:0000313" key="7">
    <source>
        <dbReference type="Proteomes" id="UP000469380"/>
    </source>
</evidence>
<feature type="domain" description="Fumarate reductase/succinate dehydrogenase flavoprotein-like C-terminal" evidence="5">
    <location>
        <begin position="430"/>
        <end position="510"/>
    </location>
</feature>
<proteinExistence type="predicted"/>
<evidence type="ECO:0000259" key="5">
    <source>
        <dbReference type="Pfam" id="PF02910"/>
    </source>
</evidence>
<gene>
    <name evidence="6" type="ORF">GT464_08830</name>
</gene>
<dbReference type="InterPro" id="IPR003953">
    <property type="entry name" value="FAD-dep_OxRdtase_2_FAD-bd"/>
</dbReference>
<dbReference type="InterPro" id="IPR036188">
    <property type="entry name" value="FAD/NAD-bd_sf"/>
</dbReference>
<dbReference type="SUPFAM" id="SSF51905">
    <property type="entry name" value="FAD/NAD(P)-binding domain"/>
    <property type="match status" value="1"/>
</dbReference>
<feature type="coiled-coil region" evidence="3">
    <location>
        <begin position="440"/>
        <end position="497"/>
    </location>
</feature>
<keyword evidence="1" id="KW-0285">Flavoprotein</keyword>
<dbReference type="AlphaFoldDB" id="A0A6N9JJI8"/>
<dbReference type="EMBL" id="WWSR01000016">
    <property type="protein sequence ID" value="MZJ40042.1"/>
    <property type="molecule type" value="Genomic_DNA"/>
</dbReference>
<dbReference type="Pfam" id="PF00890">
    <property type="entry name" value="FAD_binding_2"/>
    <property type="match status" value="1"/>
</dbReference>
<dbReference type="GO" id="GO:0033765">
    <property type="term" value="F:steroid dehydrogenase activity, acting on the CH-CH group of donors"/>
    <property type="evidence" value="ECO:0007669"/>
    <property type="project" value="UniProtKB-ARBA"/>
</dbReference>
<evidence type="ECO:0000256" key="3">
    <source>
        <dbReference type="SAM" id="Coils"/>
    </source>
</evidence>
<dbReference type="InterPro" id="IPR015939">
    <property type="entry name" value="Fum_Rdtase/Succ_DH_flav-like_C"/>
</dbReference>
<protein>
    <submittedName>
        <fullName evidence="6">FAD-binding protein</fullName>
    </submittedName>
</protein>
<evidence type="ECO:0000256" key="2">
    <source>
        <dbReference type="ARBA" id="ARBA00023002"/>
    </source>
</evidence>
<dbReference type="Gene3D" id="3.50.50.60">
    <property type="entry name" value="FAD/NAD(P)-binding domain"/>
    <property type="match status" value="1"/>
</dbReference>
<dbReference type="RefSeq" id="WP_161160878.1">
    <property type="nucleotide sequence ID" value="NZ_WWSR01000016.1"/>
</dbReference>
<dbReference type="InterPro" id="IPR037099">
    <property type="entry name" value="Fum_R/Succ_DH_flav-like_C_sf"/>
</dbReference>